<dbReference type="InterPro" id="IPR027266">
    <property type="entry name" value="TrmE/GcvT-like"/>
</dbReference>
<comment type="caution">
    <text evidence="4">The sequence shown here is derived from an EMBL/GenBank/DDBJ whole genome shotgun (WGS) entry which is preliminary data.</text>
</comment>
<reference evidence="4 5" key="1">
    <citation type="submission" date="2020-05" db="EMBL/GenBank/DDBJ databases">
        <title>Azospirillum oleiclasticum sp. nov, a nitrogen-fixing and heavy crude oil-emulsifying bacterium isolated from the crude oil of Yumen Oilfield.</title>
        <authorList>
            <person name="Wu D."/>
            <person name="Cai M."/>
            <person name="Zhang X."/>
        </authorList>
    </citation>
    <scope>NUCLEOTIDE SEQUENCE [LARGE SCALE GENOMIC DNA]</scope>
    <source>
        <strain evidence="4 5">ROY-1-1-2</strain>
    </source>
</reference>
<dbReference type="InterPro" id="IPR006222">
    <property type="entry name" value="GCVT_N"/>
</dbReference>
<dbReference type="Pfam" id="PF01571">
    <property type="entry name" value="GCV_T"/>
    <property type="match status" value="1"/>
</dbReference>
<evidence type="ECO:0000313" key="5">
    <source>
        <dbReference type="Proteomes" id="UP000584642"/>
    </source>
</evidence>
<feature type="domain" description="GCVT N-terminal" evidence="2">
    <location>
        <begin position="14"/>
        <end position="113"/>
    </location>
</feature>
<feature type="domain" description="CAF17 C-terminal" evidence="3">
    <location>
        <begin position="227"/>
        <end position="299"/>
    </location>
</feature>
<proteinExistence type="predicted"/>
<keyword evidence="1" id="KW-0809">Transit peptide</keyword>
<dbReference type="Proteomes" id="UP000584642">
    <property type="component" value="Unassembled WGS sequence"/>
</dbReference>
<dbReference type="EMBL" id="JABFDB010000041">
    <property type="protein sequence ID" value="NYZ24563.1"/>
    <property type="molecule type" value="Genomic_DNA"/>
</dbReference>
<sequence>MDNGAAFLIAETRGVLAVTGEDRVAFLQGLVSNDIRKAAPDRALYALFLTPQGKFLHDLFIAETGEALLLDAEAARRDDLLRRLRLYKLRSRIALEDRTPGHAVVLLYGSDALKRLGLPAEPGAARPFAGGVAYVDPRLPVLGARAMLPRDGGADALSAAGFAEGDPAAYDRLRLRHGVPDGSRDLVVEKAIPLENNLHDLNAIAWDKGCYMGQELTARTHYRALIRRRLYPVAVDGPLPAPGTPVMLGDREAGELRSGLDGHALALLRGEDVERARADGTPLTCGGTTVIPRRPDWASF</sequence>
<organism evidence="4 5">
    <name type="scientific">Azospirillum oleiclasticum</name>
    <dbReference type="NCBI Taxonomy" id="2735135"/>
    <lineage>
        <taxon>Bacteria</taxon>
        <taxon>Pseudomonadati</taxon>
        <taxon>Pseudomonadota</taxon>
        <taxon>Alphaproteobacteria</taxon>
        <taxon>Rhodospirillales</taxon>
        <taxon>Azospirillaceae</taxon>
        <taxon>Azospirillum</taxon>
    </lineage>
</organism>
<evidence type="ECO:0000313" key="4">
    <source>
        <dbReference type="EMBL" id="NYZ24563.1"/>
    </source>
</evidence>
<protein>
    <submittedName>
        <fullName evidence="4">Folate-binding protein YgfZ</fullName>
    </submittedName>
</protein>
<dbReference type="Gene3D" id="3.30.1360.120">
    <property type="entry name" value="Probable tRNA modification gtpase trme, domain 1"/>
    <property type="match status" value="1"/>
</dbReference>
<keyword evidence="5" id="KW-1185">Reference proteome</keyword>
<gene>
    <name evidence="4" type="ORF">HND93_33075</name>
</gene>
<dbReference type="Pfam" id="PF25455">
    <property type="entry name" value="Beta-barrel_CAF17_C"/>
    <property type="match status" value="1"/>
</dbReference>
<dbReference type="NCBIfam" id="TIGR03317">
    <property type="entry name" value="ygfZ_signature"/>
    <property type="match status" value="1"/>
</dbReference>
<name>A0ABX2TMG3_9PROT</name>
<dbReference type="InterPro" id="IPR017703">
    <property type="entry name" value="YgfZ/GCV_T_CS"/>
</dbReference>
<dbReference type="RefSeq" id="WP_180286338.1">
    <property type="nucleotide sequence ID" value="NZ_JABFDB010000041.1"/>
</dbReference>
<evidence type="ECO:0000256" key="1">
    <source>
        <dbReference type="ARBA" id="ARBA00022946"/>
    </source>
</evidence>
<accession>A0ABX2TMG3</accession>
<evidence type="ECO:0000259" key="2">
    <source>
        <dbReference type="Pfam" id="PF01571"/>
    </source>
</evidence>
<dbReference type="PANTHER" id="PTHR22602:SF0">
    <property type="entry name" value="TRANSFERASE CAF17, MITOCHONDRIAL-RELATED"/>
    <property type="match status" value="1"/>
</dbReference>
<dbReference type="PANTHER" id="PTHR22602">
    <property type="entry name" value="TRANSFERASE CAF17, MITOCHONDRIAL-RELATED"/>
    <property type="match status" value="1"/>
</dbReference>
<dbReference type="SUPFAM" id="SSF103025">
    <property type="entry name" value="Folate-binding domain"/>
    <property type="match status" value="1"/>
</dbReference>
<evidence type="ECO:0000259" key="3">
    <source>
        <dbReference type="Pfam" id="PF25455"/>
    </source>
</evidence>
<dbReference type="InterPro" id="IPR045179">
    <property type="entry name" value="YgfZ/GcvT"/>
</dbReference>
<dbReference type="InterPro" id="IPR057460">
    <property type="entry name" value="CAF17_C"/>
</dbReference>